<dbReference type="Pfam" id="PF25053">
    <property type="entry name" value="DUF7791"/>
    <property type="match status" value="1"/>
</dbReference>
<comment type="caution">
    <text evidence="5">The sequence shown here is derived from an EMBL/GenBank/DDBJ whole genome shotgun (WGS) entry which is preliminary data.</text>
</comment>
<evidence type="ECO:0000256" key="2">
    <source>
        <dbReference type="SAM" id="MobiDB-lite"/>
    </source>
</evidence>
<evidence type="ECO:0008006" key="7">
    <source>
        <dbReference type="Google" id="ProtNLM"/>
    </source>
</evidence>
<feature type="domain" description="DUF7791" evidence="4">
    <location>
        <begin position="583"/>
        <end position="721"/>
    </location>
</feature>
<dbReference type="Pfam" id="PF24883">
    <property type="entry name" value="NPHP3_N"/>
    <property type="match status" value="1"/>
</dbReference>
<evidence type="ECO:0000313" key="6">
    <source>
        <dbReference type="Proteomes" id="UP001175000"/>
    </source>
</evidence>
<reference evidence="5" key="1">
    <citation type="submission" date="2023-06" db="EMBL/GenBank/DDBJ databases">
        <title>Genome-scale phylogeny and comparative genomics of the fungal order Sordariales.</title>
        <authorList>
            <consortium name="Lawrence Berkeley National Laboratory"/>
            <person name="Hensen N."/>
            <person name="Bonometti L."/>
            <person name="Westerberg I."/>
            <person name="Brannstrom I.O."/>
            <person name="Guillou S."/>
            <person name="Cros-Aarteil S."/>
            <person name="Calhoun S."/>
            <person name="Haridas S."/>
            <person name="Kuo A."/>
            <person name="Mondo S."/>
            <person name="Pangilinan J."/>
            <person name="Riley R."/>
            <person name="Labutti K."/>
            <person name="Andreopoulos B."/>
            <person name="Lipzen A."/>
            <person name="Chen C."/>
            <person name="Yanf M."/>
            <person name="Daum C."/>
            <person name="Ng V."/>
            <person name="Clum A."/>
            <person name="Steindorff A."/>
            <person name="Ohm R."/>
            <person name="Martin F."/>
            <person name="Silar P."/>
            <person name="Natvig D."/>
            <person name="Lalanne C."/>
            <person name="Gautier V."/>
            <person name="Ament-Velasquez S.L."/>
            <person name="Kruys A."/>
            <person name="Hutchinson M.I."/>
            <person name="Powell A.J."/>
            <person name="Barry K."/>
            <person name="Miller A.N."/>
            <person name="Grigoriev I.V."/>
            <person name="Debuchy R."/>
            <person name="Gladieux P."/>
            <person name="Thoren M.H."/>
            <person name="Johannesson H."/>
        </authorList>
    </citation>
    <scope>NUCLEOTIDE SEQUENCE</scope>
    <source>
        <strain evidence="5">CBS 606.72</strain>
    </source>
</reference>
<feature type="region of interest" description="Disordered" evidence="2">
    <location>
        <begin position="213"/>
        <end position="237"/>
    </location>
</feature>
<dbReference type="Gene3D" id="3.40.50.300">
    <property type="entry name" value="P-loop containing nucleotide triphosphate hydrolases"/>
    <property type="match status" value="1"/>
</dbReference>
<dbReference type="InterPro" id="IPR056693">
    <property type="entry name" value="DUF7791"/>
</dbReference>
<feature type="domain" description="Nephrocystin 3-like N-terminal" evidence="3">
    <location>
        <begin position="286"/>
        <end position="473"/>
    </location>
</feature>
<dbReference type="PANTHER" id="PTHR10039">
    <property type="entry name" value="AMELOGENIN"/>
    <property type="match status" value="1"/>
</dbReference>
<feature type="region of interest" description="Disordered" evidence="2">
    <location>
        <begin position="1000"/>
        <end position="1026"/>
    </location>
</feature>
<accession>A0AA39TIV0</accession>
<evidence type="ECO:0000256" key="1">
    <source>
        <dbReference type="ARBA" id="ARBA00022737"/>
    </source>
</evidence>
<dbReference type="InterPro" id="IPR056884">
    <property type="entry name" value="NPHP3-like_N"/>
</dbReference>
<protein>
    <recommendedName>
        <fullName evidence="7">NACHT domain-containing protein</fullName>
    </recommendedName>
</protein>
<evidence type="ECO:0000259" key="3">
    <source>
        <dbReference type="Pfam" id="PF24883"/>
    </source>
</evidence>
<evidence type="ECO:0000313" key="5">
    <source>
        <dbReference type="EMBL" id="KAK0613207.1"/>
    </source>
</evidence>
<name>A0AA39TIV0_9PEZI</name>
<sequence length="1051" mass="118829">MSNLRSIQFVSSTDDSMESVAALGIAAAVGQFLELASKLFRASQDVGRSGSAVHVAQLDNAAKGLRERAAAVTKSLNSVEPSTLNDEEKRLCALATECEKISHEVEEAFLHLRTHSPAKRWQSYRIALKSVWGRKKVEDGAKRVADCRSQLALDLLAVAHSQLRLQGHSMERLEDGNKQIVELLTTVIAKLDRRDAAFITGLLASSTLVSSFPDVSPRDTNQPEVHDGPRSATHGLSTRDAHQTICNALLFRGMSDRREAISTSHNRTFSWIWDQQLPGQYPWDDLADWLRHGRGCYWLFGKPGSGKSTLMKYLESHAETLRCLRAWADEGTAYEGHSDDLRFAPETDESRRQLIIGSFYFWYAGSEIQNSLVGLLRSLLYRVLSSYPSLSSVIFPELYELLLAGKVTPQSIADLTETELRCGFSKLMKSPKTLRIFFYVDGLDEYTGDQDEIYRLLTEGAESETVKLLVSSRPVPACVGNFSHFPKLRLQDLIRGDILKYVRDTLGTSRLMRHREIGEPGLTARLVKEISAKSAGVFLWVRLVVRRIISCLQNHDTTDEIDREIERLPSDFERLYEHLLSLVPEQHRPLGSKFLQMVVLAVERKCDLNALQLWFVERTAQTKDTETPTQRATMQQVEWRCRDLEGILNSRCFGLLEVWTKDCYTADRGHIRFLHRTVYEFLTLGPVWKRLTNLTAHMEFDPRMAILDSLLVELKFIQPRHLDDQVPGNRIDALGFRIHKAINYRKLFSNLSDGKVSYEAKLLEFQCTLQTHWSAGASLPFASSAEENDAITRTTRRATELKRLTASDTFLLWCLLRNPKANLYTRLEEDRLCDMVSGDLLLDVFLGEPDRRVQKAILRALKFSESRRDSLKRYIVYAQERLNTSGLVGKLSSDLGRAELASLLEMGYMIFETVDELWLNFDAIIVLARLMHALWGSYITVKGVRNQDSDPRCLTMMRDLDNVLVGSEYRGIYEAALVGALKGSGRKLKLKPSLGWRFSRHQPGKRAKGVSSGSVTSDEHAPWRASQGGKKRLATLLVPEETDLGYSTGMA</sequence>
<dbReference type="SUPFAM" id="SSF52540">
    <property type="entry name" value="P-loop containing nucleoside triphosphate hydrolases"/>
    <property type="match status" value="1"/>
</dbReference>
<gene>
    <name evidence="5" type="ORF">B0T14DRAFT_275323</name>
</gene>
<dbReference type="PANTHER" id="PTHR10039:SF5">
    <property type="entry name" value="NACHT DOMAIN-CONTAINING PROTEIN"/>
    <property type="match status" value="1"/>
</dbReference>
<evidence type="ECO:0000259" key="4">
    <source>
        <dbReference type="Pfam" id="PF25053"/>
    </source>
</evidence>
<dbReference type="Proteomes" id="UP001175000">
    <property type="component" value="Unassembled WGS sequence"/>
</dbReference>
<dbReference type="AlphaFoldDB" id="A0AA39TIV0"/>
<keyword evidence="1" id="KW-0677">Repeat</keyword>
<organism evidence="5 6">
    <name type="scientific">Immersiella caudata</name>
    <dbReference type="NCBI Taxonomy" id="314043"/>
    <lineage>
        <taxon>Eukaryota</taxon>
        <taxon>Fungi</taxon>
        <taxon>Dikarya</taxon>
        <taxon>Ascomycota</taxon>
        <taxon>Pezizomycotina</taxon>
        <taxon>Sordariomycetes</taxon>
        <taxon>Sordariomycetidae</taxon>
        <taxon>Sordariales</taxon>
        <taxon>Lasiosphaeriaceae</taxon>
        <taxon>Immersiella</taxon>
    </lineage>
</organism>
<dbReference type="InterPro" id="IPR027417">
    <property type="entry name" value="P-loop_NTPase"/>
</dbReference>
<keyword evidence="6" id="KW-1185">Reference proteome</keyword>
<dbReference type="EMBL" id="JAULSU010000006">
    <property type="protein sequence ID" value="KAK0613207.1"/>
    <property type="molecule type" value="Genomic_DNA"/>
</dbReference>
<proteinExistence type="predicted"/>